<sequence length="114" mass="13663">MNKLTKGSNIRWESSRMTLPEHVEKILSWRDEQGEVQQPQLDEQQLEEINDILYIAIEYNKSVIITLWKERQFQKITGNLHFIDEINKQIHVVDKKEQVHKIKFNAIVEVEYSE</sequence>
<dbReference type="EMBL" id="BOQT01000008">
    <property type="protein sequence ID" value="GIN21397.1"/>
    <property type="molecule type" value="Genomic_DNA"/>
</dbReference>
<dbReference type="Proteomes" id="UP000680279">
    <property type="component" value="Unassembled WGS sequence"/>
</dbReference>
<evidence type="ECO:0000313" key="1">
    <source>
        <dbReference type="EMBL" id="GIN21397.1"/>
    </source>
</evidence>
<dbReference type="PANTHER" id="PTHR40051:SF1">
    <property type="entry name" value="YOLD-LIKE FAMILY PROTEIN"/>
    <property type="match status" value="1"/>
</dbReference>
<organism evidence="1 2">
    <name type="scientific">Siminovitchia fordii</name>
    <dbReference type="NCBI Taxonomy" id="254759"/>
    <lineage>
        <taxon>Bacteria</taxon>
        <taxon>Bacillati</taxon>
        <taxon>Bacillota</taxon>
        <taxon>Bacilli</taxon>
        <taxon>Bacillales</taxon>
        <taxon>Bacillaceae</taxon>
        <taxon>Siminovitchia</taxon>
    </lineage>
</organism>
<evidence type="ECO:0000313" key="2">
    <source>
        <dbReference type="Proteomes" id="UP000680279"/>
    </source>
</evidence>
<dbReference type="RefSeq" id="WP_212963238.1">
    <property type="nucleotide sequence ID" value="NZ_BOQT01000008.1"/>
</dbReference>
<comment type="caution">
    <text evidence="1">The sequence shown here is derived from an EMBL/GenBank/DDBJ whole genome shotgun (WGS) entry which is preliminary data.</text>
</comment>
<protein>
    <recommendedName>
        <fullName evidence="3">YolD-like protein</fullName>
    </recommendedName>
</protein>
<keyword evidence="2" id="KW-1185">Reference proteome</keyword>
<proteinExistence type="predicted"/>
<dbReference type="PANTHER" id="PTHR40051">
    <property type="entry name" value="IG HYPOTHETICAL 15966"/>
    <property type="match status" value="1"/>
</dbReference>
<reference evidence="1 2" key="1">
    <citation type="submission" date="2021-03" db="EMBL/GenBank/DDBJ databases">
        <title>Antimicrobial resistance genes in bacteria isolated from Japanese honey, and their potential for conferring macrolide and lincosamide resistance in the American foulbrood pathogen Paenibacillus larvae.</title>
        <authorList>
            <person name="Okamoto M."/>
            <person name="Kumagai M."/>
            <person name="Kanamori H."/>
            <person name="Takamatsu D."/>
        </authorList>
    </citation>
    <scope>NUCLEOTIDE SEQUENCE [LARGE SCALE GENOMIC DNA]</scope>
    <source>
        <strain evidence="1 2">J1TS3</strain>
    </source>
</reference>
<accession>A0ABQ4K6N9</accession>
<name>A0ABQ4K6N9_9BACI</name>
<gene>
    <name evidence="1" type="ORF">J1TS3_25310</name>
</gene>
<dbReference type="Pfam" id="PF08863">
    <property type="entry name" value="YolD"/>
    <property type="match status" value="1"/>
</dbReference>
<dbReference type="InterPro" id="IPR014962">
    <property type="entry name" value="YolD"/>
</dbReference>
<evidence type="ECO:0008006" key="3">
    <source>
        <dbReference type="Google" id="ProtNLM"/>
    </source>
</evidence>